<dbReference type="Gene3D" id="3.30.450.20">
    <property type="entry name" value="PAS domain"/>
    <property type="match status" value="1"/>
</dbReference>
<dbReference type="Pfam" id="PF08448">
    <property type="entry name" value="PAS_4"/>
    <property type="match status" value="1"/>
</dbReference>
<dbReference type="SUPFAM" id="SSF55785">
    <property type="entry name" value="PYP-like sensor domain (PAS domain)"/>
    <property type="match status" value="1"/>
</dbReference>
<feature type="domain" description="PAS" evidence="8">
    <location>
        <begin position="158"/>
        <end position="228"/>
    </location>
</feature>
<accession>A0ABY1BDG3</accession>
<dbReference type="InterPro" id="IPR036890">
    <property type="entry name" value="HATPase_C_sf"/>
</dbReference>
<evidence type="ECO:0000256" key="4">
    <source>
        <dbReference type="ARBA" id="ARBA00022777"/>
    </source>
</evidence>
<evidence type="ECO:0000259" key="9">
    <source>
        <dbReference type="PROSITE" id="PS50113"/>
    </source>
</evidence>
<dbReference type="SMART" id="SM00387">
    <property type="entry name" value="HATPase_c"/>
    <property type="match status" value="1"/>
</dbReference>
<gene>
    <name evidence="10" type="ORF">SAMN05216600_107175</name>
</gene>
<dbReference type="Gene3D" id="1.10.287.130">
    <property type="match status" value="1"/>
</dbReference>
<dbReference type="NCBIfam" id="TIGR00229">
    <property type="entry name" value="sensory_box"/>
    <property type="match status" value="1"/>
</dbReference>
<dbReference type="InterPro" id="IPR003661">
    <property type="entry name" value="HisK_dim/P_dom"/>
</dbReference>
<dbReference type="SMART" id="SM00091">
    <property type="entry name" value="PAS"/>
    <property type="match status" value="1"/>
</dbReference>
<dbReference type="Proteomes" id="UP000198512">
    <property type="component" value="Unassembled WGS sequence"/>
</dbReference>
<comment type="catalytic activity">
    <reaction evidence="1">
        <text>ATP + protein L-histidine = ADP + protein N-phospho-L-histidine.</text>
        <dbReference type="EC" id="2.7.13.3"/>
    </reaction>
</comment>
<dbReference type="InterPro" id="IPR001789">
    <property type="entry name" value="Sig_transdc_resp-reg_receiver"/>
</dbReference>
<dbReference type="InterPro" id="IPR005467">
    <property type="entry name" value="His_kinase_dom"/>
</dbReference>
<evidence type="ECO:0000256" key="1">
    <source>
        <dbReference type="ARBA" id="ARBA00000085"/>
    </source>
</evidence>
<dbReference type="EC" id="2.7.13.3" evidence="2"/>
<evidence type="ECO:0000256" key="3">
    <source>
        <dbReference type="ARBA" id="ARBA00022553"/>
    </source>
</evidence>
<evidence type="ECO:0000259" key="6">
    <source>
        <dbReference type="PROSITE" id="PS50109"/>
    </source>
</evidence>
<evidence type="ECO:0000259" key="7">
    <source>
        <dbReference type="PROSITE" id="PS50110"/>
    </source>
</evidence>
<comment type="caution">
    <text evidence="10">The sequence shown here is derived from an EMBL/GenBank/DDBJ whole genome shotgun (WGS) entry which is preliminary data.</text>
</comment>
<dbReference type="PROSITE" id="PS50109">
    <property type="entry name" value="HIS_KIN"/>
    <property type="match status" value="1"/>
</dbReference>
<evidence type="ECO:0000313" key="11">
    <source>
        <dbReference type="Proteomes" id="UP000198512"/>
    </source>
</evidence>
<dbReference type="CDD" id="cd00130">
    <property type="entry name" value="PAS"/>
    <property type="match status" value="1"/>
</dbReference>
<dbReference type="PANTHER" id="PTHR43065:SF42">
    <property type="entry name" value="TWO-COMPONENT SENSOR PPRA"/>
    <property type="match status" value="1"/>
</dbReference>
<feature type="modified residue" description="4-aspartylphosphate" evidence="5">
    <location>
        <position position="622"/>
    </location>
</feature>
<evidence type="ECO:0000256" key="2">
    <source>
        <dbReference type="ARBA" id="ARBA00012438"/>
    </source>
</evidence>
<dbReference type="InterPro" id="IPR000700">
    <property type="entry name" value="PAS-assoc_C"/>
</dbReference>
<dbReference type="Gene3D" id="3.40.50.2300">
    <property type="match status" value="1"/>
</dbReference>
<dbReference type="SUPFAM" id="SSF47384">
    <property type="entry name" value="Homodimeric domain of signal transducing histidine kinase"/>
    <property type="match status" value="1"/>
</dbReference>
<dbReference type="InterPro" id="IPR013656">
    <property type="entry name" value="PAS_4"/>
</dbReference>
<evidence type="ECO:0000259" key="8">
    <source>
        <dbReference type="PROSITE" id="PS50112"/>
    </source>
</evidence>
<dbReference type="SMART" id="SM00448">
    <property type="entry name" value="REC"/>
    <property type="match status" value="1"/>
</dbReference>
<feature type="domain" description="PAC" evidence="9">
    <location>
        <begin position="226"/>
        <end position="282"/>
    </location>
</feature>
<dbReference type="PROSITE" id="PS50112">
    <property type="entry name" value="PAS"/>
    <property type="match status" value="1"/>
</dbReference>
<dbReference type="PROSITE" id="PS50110">
    <property type="entry name" value="RESPONSE_REGULATORY"/>
    <property type="match status" value="1"/>
</dbReference>
<dbReference type="InterPro" id="IPR036097">
    <property type="entry name" value="HisK_dim/P_sf"/>
</dbReference>
<dbReference type="PRINTS" id="PR00344">
    <property type="entry name" value="BCTRLSENSOR"/>
</dbReference>
<protein>
    <recommendedName>
        <fullName evidence="2">histidine kinase</fullName>
        <ecNumber evidence="2">2.7.13.3</ecNumber>
    </recommendedName>
</protein>
<dbReference type="EMBL" id="FOFP01000007">
    <property type="protein sequence ID" value="SEQ59466.1"/>
    <property type="molecule type" value="Genomic_DNA"/>
</dbReference>
<evidence type="ECO:0000313" key="10">
    <source>
        <dbReference type="EMBL" id="SEQ59466.1"/>
    </source>
</evidence>
<dbReference type="InterPro" id="IPR003594">
    <property type="entry name" value="HATPase_dom"/>
</dbReference>
<organism evidence="10 11">
    <name type="scientific">Pseudomonas cuatrocienegasensis</name>
    <dbReference type="NCBI Taxonomy" id="543360"/>
    <lineage>
        <taxon>Bacteria</taxon>
        <taxon>Pseudomonadati</taxon>
        <taxon>Pseudomonadota</taxon>
        <taxon>Gammaproteobacteria</taxon>
        <taxon>Pseudomonadales</taxon>
        <taxon>Pseudomonadaceae</taxon>
        <taxon>Pseudomonas</taxon>
    </lineage>
</organism>
<dbReference type="Pfam" id="PF02518">
    <property type="entry name" value="HATPase_c"/>
    <property type="match status" value="1"/>
</dbReference>
<dbReference type="SUPFAM" id="SSF52172">
    <property type="entry name" value="CheY-like"/>
    <property type="match status" value="1"/>
</dbReference>
<keyword evidence="3 5" id="KW-0597">Phosphoprotein</keyword>
<dbReference type="InterPro" id="IPR000014">
    <property type="entry name" value="PAS"/>
</dbReference>
<dbReference type="InterPro" id="IPR004358">
    <property type="entry name" value="Sig_transdc_His_kin-like_C"/>
</dbReference>
<dbReference type="CDD" id="cd00082">
    <property type="entry name" value="HisKA"/>
    <property type="match status" value="1"/>
</dbReference>
<sequence length="691" mass="75497">MPVNRTEPMQVLISAPFGRDAESLASLLGEKGYRTLNCPTLQTLADHIDTDTGAVLVTEEALVGDMHALRQVLDAQPAWSDLPFILLATRQSGRLGDTERVRKRLPESASNVILIERPLSAVSLLSAVASAIRSRVKQLLIRDQLAELAESRRALQTSERELRLVADSLPVLIAFIDTDLRYRFVNRAYEYWFYRSPEEIVGRHVNELFSPQDLAARLPVMQAALAGEPARLQRQWPHQDGSRRDADIRYLPRRTPTGEVDGFHVFVLDITDSKKVEEGLRDTADTLEAKVAERTAELSSEMHNRAQAEAALRQSQKMEAVGQLTGGIAHDFNNMLTGIIGAMDIMKRRLAAGRVDDLPRFMEVAATSANRAAGLTQRLLAFSRRQSLDAKALDVRELLHSLEELIRRTLHERISLHTAYGVNLPPVIADANQLESAVLNLAINARDAMPFGGQLTLETTQEVHVADAPTARPNLASGTYIVISLSDSGAGMTPQVLEKVFDPFFTTKPVGQGTGLGLSMVYGFARQSHGDVVILSQPGVGTTVRLYLPTANGPAEPLAREQPASPSGRGQRILLVEDDATVRLLVRDVLTELGYDTLDAAEPGVAIEHLVSNVAIDLLISDVGLPGMNGRQLAEIARQHRPHLPVLFITGYAENAAIRASFLGANMDMITKPFSMADLASKVGEMLPAPP</sequence>
<dbReference type="PANTHER" id="PTHR43065">
    <property type="entry name" value="SENSOR HISTIDINE KINASE"/>
    <property type="match status" value="1"/>
</dbReference>
<dbReference type="Gene3D" id="3.30.565.10">
    <property type="entry name" value="Histidine kinase-like ATPase, C-terminal domain"/>
    <property type="match status" value="1"/>
</dbReference>
<feature type="domain" description="Response regulatory" evidence="7">
    <location>
        <begin position="572"/>
        <end position="687"/>
    </location>
</feature>
<reference evidence="10 11" key="1">
    <citation type="submission" date="2016-10" db="EMBL/GenBank/DDBJ databases">
        <authorList>
            <person name="Varghese N."/>
            <person name="Submissions S."/>
        </authorList>
    </citation>
    <scope>NUCLEOTIDE SEQUENCE [LARGE SCALE GENOMIC DNA]</scope>
    <source>
        <strain evidence="10 11">CIP 109853</strain>
    </source>
</reference>
<dbReference type="RefSeq" id="WP_208600967.1">
    <property type="nucleotide sequence ID" value="NZ_FOFP01000007.1"/>
</dbReference>
<feature type="domain" description="Histidine kinase" evidence="6">
    <location>
        <begin position="327"/>
        <end position="552"/>
    </location>
</feature>
<dbReference type="SUPFAM" id="SSF55874">
    <property type="entry name" value="ATPase domain of HSP90 chaperone/DNA topoisomerase II/histidine kinase"/>
    <property type="match status" value="1"/>
</dbReference>
<keyword evidence="4" id="KW-0808">Transferase</keyword>
<dbReference type="SMART" id="SM00388">
    <property type="entry name" value="HisKA"/>
    <property type="match status" value="1"/>
</dbReference>
<keyword evidence="11" id="KW-1185">Reference proteome</keyword>
<dbReference type="Pfam" id="PF00512">
    <property type="entry name" value="HisKA"/>
    <property type="match status" value="1"/>
</dbReference>
<dbReference type="Pfam" id="PF00072">
    <property type="entry name" value="Response_reg"/>
    <property type="match status" value="1"/>
</dbReference>
<keyword evidence="4" id="KW-0418">Kinase</keyword>
<dbReference type="PROSITE" id="PS50113">
    <property type="entry name" value="PAC"/>
    <property type="match status" value="1"/>
</dbReference>
<evidence type="ECO:0000256" key="5">
    <source>
        <dbReference type="PROSITE-ProRule" id="PRU00169"/>
    </source>
</evidence>
<name>A0ABY1BDG3_9PSED</name>
<dbReference type="InterPro" id="IPR035965">
    <property type="entry name" value="PAS-like_dom_sf"/>
</dbReference>
<proteinExistence type="predicted"/>
<dbReference type="InterPro" id="IPR011006">
    <property type="entry name" value="CheY-like_superfamily"/>
</dbReference>